<gene>
    <name evidence="2" type="ORF">GLAREA_08879</name>
</gene>
<evidence type="ECO:0000313" key="3">
    <source>
        <dbReference type="Proteomes" id="UP000016922"/>
    </source>
</evidence>
<evidence type="ECO:0000256" key="1">
    <source>
        <dbReference type="SAM" id="MobiDB-lite"/>
    </source>
</evidence>
<dbReference type="GeneID" id="19467927"/>
<dbReference type="KEGG" id="glz:GLAREA_08879"/>
<feature type="region of interest" description="Disordered" evidence="1">
    <location>
        <begin position="1"/>
        <end position="51"/>
    </location>
</feature>
<proteinExistence type="predicted"/>
<accession>S3DXR9</accession>
<name>S3DXR9_GLAL2</name>
<sequence>MPHLGPSNASNEAVYPNSCRNLSPSSTGTSAYHGNTSSSTESTEACVQKSSNAPLPHIEALKCVGSWSEYDETIRERDLLAENFEDQLWF</sequence>
<protein>
    <submittedName>
        <fullName evidence="2">Uncharacterized protein</fullName>
    </submittedName>
</protein>
<dbReference type="EMBL" id="KE145352">
    <property type="protein sequence ID" value="EPE36716.1"/>
    <property type="molecule type" value="Genomic_DNA"/>
</dbReference>
<dbReference type="HOGENOM" id="CLU_2441038_0_0_1"/>
<dbReference type="RefSeq" id="XP_008076031.1">
    <property type="nucleotide sequence ID" value="XM_008077840.1"/>
</dbReference>
<keyword evidence="3" id="KW-1185">Reference proteome</keyword>
<evidence type="ECO:0000313" key="2">
    <source>
        <dbReference type="EMBL" id="EPE36716.1"/>
    </source>
</evidence>
<feature type="compositionally biased region" description="Polar residues" evidence="1">
    <location>
        <begin position="18"/>
        <end position="51"/>
    </location>
</feature>
<organism evidence="2 3">
    <name type="scientific">Glarea lozoyensis (strain ATCC 20868 / MF5171)</name>
    <dbReference type="NCBI Taxonomy" id="1116229"/>
    <lineage>
        <taxon>Eukaryota</taxon>
        <taxon>Fungi</taxon>
        <taxon>Dikarya</taxon>
        <taxon>Ascomycota</taxon>
        <taxon>Pezizomycotina</taxon>
        <taxon>Leotiomycetes</taxon>
        <taxon>Helotiales</taxon>
        <taxon>Helotiaceae</taxon>
        <taxon>Glarea</taxon>
    </lineage>
</organism>
<dbReference type="Proteomes" id="UP000016922">
    <property type="component" value="Unassembled WGS sequence"/>
</dbReference>
<dbReference type="AlphaFoldDB" id="S3DXR9"/>
<reference evidence="2 3" key="1">
    <citation type="journal article" date="2013" name="BMC Genomics">
        <title>Genomics-driven discovery of the pneumocandin biosynthetic gene cluster in the fungus Glarea lozoyensis.</title>
        <authorList>
            <person name="Chen L."/>
            <person name="Yue Q."/>
            <person name="Zhang X."/>
            <person name="Xiang M."/>
            <person name="Wang C."/>
            <person name="Li S."/>
            <person name="Che Y."/>
            <person name="Ortiz-Lopez F.J."/>
            <person name="Bills G.F."/>
            <person name="Liu X."/>
            <person name="An Z."/>
        </authorList>
    </citation>
    <scope>NUCLEOTIDE SEQUENCE [LARGE SCALE GENOMIC DNA]</scope>
    <source>
        <strain evidence="3">ATCC 20868 / MF5171</strain>
    </source>
</reference>